<evidence type="ECO:0000313" key="2">
    <source>
        <dbReference type="EMBL" id="MDV0442757.1"/>
    </source>
</evidence>
<evidence type="ECO:0000313" key="3">
    <source>
        <dbReference type="Proteomes" id="UP001283212"/>
    </source>
</evidence>
<keyword evidence="3" id="KW-1185">Reference proteome</keyword>
<dbReference type="InterPro" id="IPR002798">
    <property type="entry name" value="SpoIIM-like"/>
</dbReference>
<keyword evidence="1" id="KW-0812">Transmembrane</keyword>
<protein>
    <recommendedName>
        <fullName evidence="4">Stage II sporulation protein M</fullName>
    </recommendedName>
</protein>
<proteinExistence type="predicted"/>
<organism evidence="2 3">
    <name type="scientific">Methanorbis rubei</name>
    <dbReference type="NCBI Taxonomy" id="3028300"/>
    <lineage>
        <taxon>Archaea</taxon>
        <taxon>Methanobacteriati</taxon>
        <taxon>Methanobacteriota</taxon>
        <taxon>Stenosarchaea group</taxon>
        <taxon>Methanomicrobia</taxon>
        <taxon>Methanomicrobiales</taxon>
        <taxon>Methanocorpusculaceae</taxon>
        <taxon>Methanorbis</taxon>
    </lineage>
</organism>
<keyword evidence="1" id="KW-1133">Transmembrane helix</keyword>
<dbReference type="EMBL" id="JAWDKB010000001">
    <property type="protein sequence ID" value="MDV0442757.1"/>
    <property type="molecule type" value="Genomic_DNA"/>
</dbReference>
<dbReference type="PANTHER" id="PTHR35337">
    <property type="entry name" value="SLR1478 PROTEIN"/>
    <property type="match status" value="1"/>
</dbReference>
<sequence length="192" mass="20619">MMSDRRMYLIALAVVAALFFGTCCYGYVSSISEPDAADDIVGTFQSSTTELDTEAPALLSWQIFFNNVKVCLILFIGGVTFGAVTLFVLVSNGYVIGNISGVMLRGYDLSVFAATIVPHGIFEIAAMLMASALGLQMGRSLYLDAQGRDNAGTTCLWYGTRFLLVVLPLLVVAALVETFATPVISGMVLDWL</sequence>
<feature type="transmembrane region" description="Helical" evidence="1">
    <location>
        <begin position="162"/>
        <end position="189"/>
    </location>
</feature>
<dbReference type="PANTHER" id="PTHR35337:SF1">
    <property type="entry name" value="SLR1478 PROTEIN"/>
    <property type="match status" value="1"/>
</dbReference>
<gene>
    <name evidence="2" type="ORF">McpCs1_01020</name>
</gene>
<dbReference type="Proteomes" id="UP001283212">
    <property type="component" value="Unassembled WGS sequence"/>
</dbReference>
<accession>A0AAE4SAE9</accession>
<feature type="transmembrane region" description="Helical" evidence="1">
    <location>
        <begin position="72"/>
        <end position="97"/>
    </location>
</feature>
<evidence type="ECO:0000256" key="1">
    <source>
        <dbReference type="SAM" id="Phobius"/>
    </source>
</evidence>
<name>A0AAE4SAE9_9EURY</name>
<dbReference type="RefSeq" id="WP_338095303.1">
    <property type="nucleotide sequence ID" value="NZ_JAWDKB010000001.1"/>
</dbReference>
<keyword evidence="1" id="KW-0472">Membrane</keyword>
<comment type="caution">
    <text evidence="2">The sequence shown here is derived from an EMBL/GenBank/DDBJ whole genome shotgun (WGS) entry which is preliminary data.</text>
</comment>
<dbReference type="Pfam" id="PF01944">
    <property type="entry name" value="SpoIIM"/>
    <property type="match status" value="1"/>
</dbReference>
<dbReference type="AlphaFoldDB" id="A0AAE4SAE9"/>
<evidence type="ECO:0008006" key="4">
    <source>
        <dbReference type="Google" id="ProtNLM"/>
    </source>
</evidence>
<reference evidence="2 3" key="1">
    <citation type="submission" date="2023-06" db="EMBL/GenBank/DDBJ databases">
        <title>Genome sequence of Methancorpusculaceae sp. Cs1.</title>
        <authorList>
            <person name="Protasov E."/>
            <person name="Platt K."/>
            <person name="Poehlein A."/>
            <person name="Daniel R."/>
            <person name="Brune A."/>
        </authorList>
    </citation>
    <scope>NUCLEOTIDE SEQUENCE [LARGE SCALE GENOMIC DNA]</scope>
    <source>
        <strain evidence="2 3">Cs1</strain>
    </source>
</reference>